<protein>
    <submittedName>
        <fullName evidence="2">Uncharacterized protein</fullName>
    </submittedName>
</protein>
<evidence type="ECO:0000313" key="2">
    <source>
        <dbReference type="EMBL" id="OAD22740.1"/>
    </source>
</evidence>
<evidence type="ECO:0000313" key="3">
    <source>
        <dbReference type="Proteomes" id="UP000076962"/>
    </source>
</evidence>
<comment type="caution">
    <text evidence="2">The sequence shown here is derived from an EMBL/GenBank/DDBJ whole genome shotgun (WGS) entry which is preliminary data.</text>
</comment>
<gene>
    <name evidence="2" type="ORF">THIOM_001445</name>
</gene>
<feature type="transmembrane region" description="Helical" evidence="1">
    <location>
        <begin position="12"/>
        <end position="35"/>
    </location>
</feature>
<name>A0A176S3Z7_9GAMM</name>
<dbReference type="Proteomes" id="UP000076962">
    <property type="component" value="Unassembled WGS sequence"/>
</dbReference>
<dbReference type="EMBL" id="LUTY01000768">
    <property type="protein sequence ID" value="OAD22740.1"/>
    <property type="molecule type" value="Genomic_DNA"/>
</dbReference>
<evidence type="ECO:0000256" key="1">
    <source>
        <dbReference type="SAM" id="Phobius"/>
    </source>
</evidence>
<keyword evidence="3" id="KW-1185">Reference proteome</keyword>
<dbReference type="AlphaFoldDB" id="A0A176S3Z7"/>
<proteinExistence type="predicted"/>
<keyword evidence="1" id="KW-0812">Transmembrane</keyword>
<sequence>MLAISPVIVPMLSSGMVISALTIGSSTTGLALLIASKKAFLPAAIKAISLESTA</sequence>
<reference evidence="2 3" key="1">
    <citation type="submission" date="2016-05" db="EMBL/GenBank/DDBJ databases">
        <title>Single-cell genome of chain-forming Candidatus Thiomargarita nelsonii and comparison to other large sulfur-oxidizing bacteria.</title>
        <authorList>
            <person name="Winkel M."/>
            <person name="Salman V."/>
            <person name="Woyke T."/>
            <person name="Schulz-Vogt H."/>
            <person name="Richter M."/>
            <person name="Flood B."/>
            <person name="Bailey J."/>
            <person name="Amann R."/>
            <person name="Mussmann M."/>
        </authorList>
    </citation>
    <scope>NUCLEOTIDE SEQUENCE [LARGE SCALE GENOMIC DNA]</scope>
    <source>
        <strain evidence="2 3">THI036</strain>
    </source>
</reference>
<organism evidence="2 3">
    <name type="scientific">Candidatus Thiomargarita nelsonii</name>
    <dbReference type="NCBI Taxonomy" id="1003181"/>
    <lineage>
        <taxon>Bacteria</taxon>
        <taxon>Pseudomonadati</taxon>
        <taxon>Pseudomonadota</taxon>
        <taxon>Gammaproteobacteria</taxon>
        <taxon>Thiotrichales</taxon>
        <taxon>Thiotrichaceae</taxon>
        <taxon>Thiomargarita</taxon>
    </lineage>
</organism>
<accession>A0A176S3Z7</accession>
<keyword evidence="1" id="KW-1133">Transmembrane helix</keyword>
<keyword evidence="1" id="KW-0472">Membrane</keyword>